<accession>I2GEF7</accession>
<dbReference type="AlphaFoldDB" id="I2GEF7"/>
<dbReference type="Proteomes" id="UP000009309">
    <property type="component" value="Unassembled WGS sequence"/>
</dbReference>
<sequence length="312" mass="36859">MNNFLQSIASKLKRLSSIGLSPPASYPPLPEAYRLLSETTIYQRSYEHVEALEIHYDYDTNGLLTSRRLLRYGPVPYSSETRYTYSQNNYLLSLIESEQLQTDKREIQIVESQFTYDYPNRRLIRETENHRPTGDVPYQDVTEYIYNADGMLSQIMYSLREQPHFQVDRVYSLSRQGIVSERSLVTDLRDFTQKSFSRRCRYDTSDRLIRISGDTYRIQFRHQTVGRSVEVAKGEFKGHPVVPYFPSDIENRWINSYGLFRESAFSDVYGNRSRTYYDHQLNEHALPAETTERTLWRDGNTELIRRAYTYSD</sequence>
<comment type="caution">
    <text evidence="1">The sequence shown here is derived from an EMBL/GenBank/DDBJ whole genome shotgun (WGS) entry which is preliminary data.</text>
</comment>
<dbReference type="STRING" id="1185876.BN8_01268"/>
<reference evidence="1 2" key="1">
    <citation type="journal article" date="2012" name="J. Bacteriol.">
        <title>Genome Sequence of the Filamentous Bacterium Fibrisoma limi BUZ 3T.</title>
        <authorList>
            <person name="Filippini M."/>
            <person name="Qi W."/>
            <person name="Jaenicke S."/>
            <person name="Goesmann A."/>
            <person name="Smits T.H."/>
            <person name="Bagheri H.C."/>
        </authorList>
    </citation>
    <scope>NUCLEOTIDE SEQUENCE [LARGE SCALE GENOMIC DNA]</scope>
    <source>
        <strain evidence="2">BUZ 3T</strain>
    </source>
</reference>
<keyword evidence="2" id="KW-1185">Reference proteome</keyword>
<evidence type="ECO:0000313" key="1">
    <source>
        <dbReference type="EMBL" id="CCH52282.1"/>
    </source>
</evidence>
<dbReference type="RefSeq" id="WP_009280866.1">
    <property type="nucleotide sequence ID" value="NZ_CAIT01000005.1"/>
</dbReference>
<name>I2GEF7_9BACT</name>
<dbReference type="EMBL" id="CAIT01000005">
    <property type="protein sequence ID" value="CCH52282.1"/>
    <property type="molecule type" value="Genomic_DNA"/>
</dbReference>
<dbReference type="OrthoDB" id="41445at2"/>
<gene>
    <name evidence="1" type="ORF">BN8_01268</name>
</gene>
<organism evidence="1 2">
    <name type="scientific">Fibrisoma limi BUZ 3</name>
    <dbReference type="NCBI Taxonomy" id="1185876"/>
    <lineage>
        <taxon>Bacteria</taxon>
        <taxon>Pseudomonadati</taxon>
        <taxon>Bacteroidota</taxon>
        <taxon>Cytophagia</taxon>
        <taxon>Cytophagales</taxon>
        <taxon>Spirosomataceae</taxon>
        <taxon>Fibrisoma</taxon>
    </lineage>
</organism>
<protein>
    <submittedName>
        <fullName evidence="1">Uncharacterized protein</fullName>
    </submittedName>
</protein>
<proteinExistence type="predicted"/>
<evidence type="ECO:0000313" key="2">
    <source>
        <dbReference type="Proteomes" id="UP000009309"/>
    </source>
</evidence>